<feature type="transmembrane region" description="Helical" evidence="1">
    <location>
        <begin position="46"/>
        <end position="63"/>
    </location>
</feature>
<evidence type="ECO:0000313" key="3">
    <source>
        <dbReference type="Proteomes" id="UP000317355"/>
    </source>
</evidence>
<dbReference type="EMBL" id="VMRY01000062">
    <property type="protein sequence ID" value="TVT52969.1"/>
    <property type="molecule type" value="Genomic_DNA"/>
</dbReference>
<feature type="transmembrane region" description="Helical" evidence="1">
    <location>
        <begin position="70"/>
        <end position="90"/>
    </location>
</feature>
<keyword evidence="1" id="KW-1133">Transmembrane helix</keyword>
<comment type="caution">
    <text evidence="2">The sequence shown here is derived from an EMBL/GenBank/DDBJ whole genome shotgun (WGS) entry which is preliminary data.</text>
</comment>
<keyword evidence="1" id="KW-0472">Membrane</keyword>
<proteinExistence type="predicted"/>
<dbReference type="STRING" id="1543721.AAY24_02830"/>
<feature type="transmembrane region" description="Helical" evidence="1">
    <location>
        <begin position="102"/>
        <end position="121"/>
    </location>
</feature>
<dbReference type="Pfam" id="PF20134">
    <property type="entry name" value="DUF6524"/>
    <property type="match status" value="1"/>
</dbReference>
<protein>
    <submittedName>
        <fullName evidence="2">Uncharacterized protein</fullName>
    </submittedName>
</protein>
<dbReference type="InterPro" id="IPR045387">
    <property type="entry name" value="DUF6524"/>
</dbReference>
<name>A0A558CW25_9GAMM</name>
<organism evidence="2 3">
    <name type="scientific">Sedimenticola thiotaurini</name>
    <dbReference type="NCBI Taxonomy" id="1543721"/>
    <lineage>
        <taxon>Bacteria</taxon>
        <taxon>Pseudomonadati</taxon>
        <taxon>Pseudomonadota</taxon>
        <taxon>Gammaproteobacteria</taxon>
        <taxon>Chromatiales</taxon>
        <taxon>Sedimenticolaceae</taxon>
        <taxon>Sedimenticola</taxon>
    </lineage>
</organism>
<keyword evidence="1" id="KW-0812">Transmembrane</keyword>
<evidence type="ECO:0000313" key="2">
    <source>
        <dbReference type="EMBL" id="TVT52969.1"/>
    </source>
</evidence>
<feature type="transmembrane region" description="Helical" evidence="1">
    <location>
        <begin position="7"/>
        <end position="26"/>
    </location>
</feature>
<reference evidence="2 3" key="1">
    <citation type="submission" date="2019-07" db="EMBL/GenBank/DDBJ databases">
        <title>The pathways for chlorine oxyanion respiration interact through the shared metabolite chlorate.</title>
        <authorList>
            <person name="Barnum T.P."/>
            <person name="Cheng Y."/>
            <person name="Hill K.A."/>
            <person name="Lucas L.N."/>
            <person name="Carlson H.K."/>
            <person name="Coates J.D."/>
        </authorList>
    </citation>
    <scope>NUCLEOTIDE SEQUENCE [LARGE SCALE GENOMIC DNA]</scope>
    <source>
        <strain evidence="2">BK-3</strain>
    </source>
</reference>
<sequence>MADRGFNFAGFLIRWALALVLVFSTYNPSGYSWYHWLVGAENIVDPLLALAAITLLIGWVIYLRATARSLGIVGTLLASALFATLVWALIHYQLISLSNTTLLAYIVLVILSAVMAIGLSWSHIRRRLSGQLDVDDRDED</sequence>
<accession>A0A558CW25</accession>
<dbReference type="Proteomes" id="UP000317355">
    <property type="component" value="Unassembled WGS sequence"/>
</dbReference>
<gene>
    <name evidence="2" type="ORF">FHK82_12760</name>
</gene>
<evidence type="ECO:0000256" key="1">
    <source>
        <dbReference type="SAM" id="Phobius"/>
    </source>
</evidence>
<dbReference type="AlphaFoldDB" id="A0A558CW25"/>